<dbReference type="GO" id="GO:0050911">
    <property type="term" value="P:detection of chemical stimulus involved in sensory perception of smell"/>
    <property type="evidence" value="ECO:0000318"/>
    <property type="project" value="GO_Central"/>
</dbReference>
<gene>
    <name evidence="12" type="primary">LOC100085412</name>
</gene>
<protein>
    <recommendedName>
        <fullName evidence="10">Olfactory receptor</fullName>
    </recommendedName>
</protein>
<feature type="transmembrane region" description="Helical" evidence="10">
    <location>
        <begin position="110"/>
        <end position="132"/>
    </location>
</feature>
<feature type="transmembrane region" description="Helical" evidence="10">
    <location>
        <begin position="72"/>
        <end position="90"/>
    </location>
</feature>
<reference evidence="12" key="3">
    <citation type="submission" date="2025-09" db="UniProtKB">
        <authorList>
            <consortium name="Ensembl"/>
        </authorList>
    </citation>
    <scope>IDENTIFICATION</scope>
    <source>
        <strain evidence="12">Glennie</strain>
    </source>
</reference>
<dbReference type="SUPFAM" id="SSF81321">
    <property type="entry name" value="Family A G protein-coupled receptor-like"/>
    <property type="match status" value="1"/>
</dbReference>
<dbReference type="Gene3D" id="1.20.1070.10">
    <property type="entry name" value="Rhodopsin 7-helix transmembrane proteins"/>
    <property type="match status" value="1"/>
</dbReference>
<evidence type="ECO:0000259" key="11">
    <source>
        <dbReference type="PROSITE" id="PS50262"/>
    </source>
</evidence>
<dbReference type="eggNOG" id="ENOG502QVH7">
    <property type="taxonomic scope" value="Eukaryota"/>
</dbReference>
<comment type="subcellular location">
    <subcellularLocation>
        <location evidence="1 10">Cell membrane</location>
        <topology evidence="1 10">Multi-pass membrane protein</topology>
    </subcellularLocation>
</comment>
<dbReference type="FunFam" id="1.20.1070.10:FF:000001">
    <property type="entry name" value="Olfactory receptor"/>
    <property type="match status" value="1"/>
</dbReference>
<evidence type="ECO:0000256" key="1">
    <source>
        <dbReference type="ARBA" id="ARBA00004651"/>
    </source>
</evidence>
<feature type="transmembrane region" description="Helical" evidence="10">
    <location>
        <begin position="285"/>
        <end position="304"/>
    </location>
</feature>
<feature type="transmembrane region" description="Helical" evidence="10">
    <location>
        <begin position="255"/>
        <end position="273"/>
    </location>
</feature>
<dbReference type="Ensembl" id="ENSOANT00000004398.2">
    <property type="protein sequence ID" value="ENSOANP00000004397.2"/>
    <property type="gene ID" value="ENSOANG00000002764.2"/>
</dbReference>
<evidence type="ECO:0000256" key="2">
    <source>
        <dbReference type="ARBA" id="ARBA00022475"/>
    </source>
</evidence>
<dbReference type="AlphaFoldDB" id="F6SI56"/>
<dbReference type="InParanoid" id="F6SI56"/>
<evidence type="ECO:0000313" key="13">
    <source>
        <dbReference type="Proteomes" id="UP000002279"/>
    </source>
</evidence>
<evidence type="ECO:0000256" key="6">
    <source>
        <dbReference type="ARBA" id="ARBA00022989"/>
    </source>
</evidence>
<evidence type="ECO:0000256" key="5">
    <source>
        <dbReference type="ARBA" id="ARBA00022725"/>
    </source>
</evidence>
<keyword evidence="5 10" id="KW-0552">Olfaction</keyword>
<keyword evidence="7 10" id="KW-0472">Membrane</keyword>
<keyword evidence="6 10" id="KW-1133">Transmembrane helix</keyword>
<evidence type="ECO:0000256" key="8">
    <source>
        <dbReference type="ARBA" id="ARBA00023224"/>
    </source>
</evidence>
<accession>F6SI56</accession>
<keyword evidence="4 9" id="KW-0812">Transmembrane</keyword>
<evidence type="ECO:0000256" key="4">
    <source>
        <dbReference type="ARBA" id="ARBA00022692"/>
    </source>
</evidence>
<keyword evidence="13" id="KW-1185">Reference proteome</keyword>
<dbReference type="GO" id="GO:0005886">
    <property type="term" value="C:plasma membrane"/>
    <property type="evidence" value="ECO:0000318"/>
    <property type="project" value="GO_Central"/>
</dbReference>
<dbReference type="PROSITE" id="PS00237">
    <property type="entry name" value="G_PROTEIN_RECEP_F1_1"/>
    <property type="match status" value="1"/>
</dbReference>
<name>F6SI56_ORNAN</name>
<feature type="transmembrane region" description="Helical" evidence="10">
    <location>
        <begin position="152"/>
        <end position="176"/>
    </location>
</feature>
<dbReference type="CDD" id="cd15225">
    <property type="entry name" value="7tmA_OR10A-like"/>
    <property type="match status" value="1"/>
</dbReference>
<keyword evidence="3 10" id="KW-0716">Sensory transduction</keyword>
<feature type="domain" description="G-protein coupled receptors family 1 profile" evidence="11">
    <location>
        <begin position="53"/>
        <end position="302"/>
    </location>
</feature>
<dbReference type="OMA" id="IACWIAG"/>
<proteinExistence type="inferred from homology"/>
<reference evidence="12 13" key="1">
    <citation type="journal article" date="2008" name="Nature">
        <title>Genome analysis of the platypus reveals unique signatures of evolution.</title>
        <authorList>
            <person name="Warren W.C."/>
            <person name="Hillier L.W."/>
            <person name="Marshall Graves J.A."/>
            <person name="Birney E."/>
            <person name="Ponting C.P."/>
            <person name="Grutzner F."/>
            <person name="Belov K."/>
            <person name="Miller W."/>
            <person name="Clarke L."/>
            <person name="Chinwalla A.T."/>
            <person name="Yang S.P."/>
            <person name="Heger A."/>
            <person name="Locke D.P."/>
            <person name="Miethke P."/>
            <person name="Waters P.D."/>
            <person name="Veyrunes F."/>
            <person name="Fulton L."/>
            <person name="Fulton B."/>
            <person name="Graves T."/>
            <person name="Wallis J."/>
            <person name="Puente X.S."/>
            <person name="Lopez-Otin C."/>
            <person name="Ordonez G.R."/>
            <person name="Eichler E.E."/>
            <person name="Chen L."/>
            <person name="Cheng Z."/>
            <person name="Deakin J.E."/>
            <person name="Alsop A."/>
            <person name="Thompson K."/>
            <person name="Kirby P."/>
            <person name="Papenfuss A.T."/>
            <person name="Wakefield M.J."/>
            <person name="Olender T."/>
            <person name="Lancet D."/>
            <person name="Huttley G.A."/>
            <person name="Smit A.F."/>
            <person name="Pask A."/>
            <person name="Temple-Smith P."/>
            <person name="Batzer M.A."/>
            <person name="Walker J.A."/>
            <person name="Konkel M.K."/>
            <person name="Harris R.S."/>
            <person name="Whittington C.M."/>
            <person name="Wong E.S."/>
            <person name="Gemmell N.J."/>
            <person name="Buschiazzo E."/>
            <person name="Vargas Jentzsch I.M."/>
            <person name="Merkel A."/>
            <person name="Schmitz J."/>
            <person name="Zemann A."/>
            <person name="Churakov G."/>
            <person name="Kriegs J.O."/>
            <person name="Brosius J."/>
            <person name="Murchison E.P."/>
            <person name="Sachidanandam R."/>
            <person name="Smith C."/>
            <person name="Hannon G.J."/>
            <person name="Tsend-Ayush E."/>
            <person name="McMillan D."/>
            <person name="Attenborough R."/>
            <person name="Rens W."/>
            <person name="Ferguson-Smith M."/>
            <person name="Lefevre C.M."/>
            <person name="Sharp J.A."/>
            <person name="Nicholas K.R."/>
            <person name="Ray D.A."/>
            <person name="Kube M."/>
            <person name="Reinhardt R."/>
            <person name="Pringle T.H."/>
            <person name="Taylor J."/>
            <person name="Jones R.C."/>
            <person name="Nixon B."/>
            <person name="Dacheux J.L."/>
            <person name="Niwa H."/>
            <person name="Sekita Y."/>
            <person name="Huang X."/>
            <person name="Stark A."/>
            <person name="Kheradpour P."/>
            <person name="Kellis M."/>
            <person name="Flicek P."/>
            <person name="Chen Y."/>
            <person name="Webber C."/>
            <person name="Hardison R."/>
            <person name="Nelson J."/>
            <person name="Hallsworth-Pepin K."/>
            <person name="Delehaunty K."/>
            <person name="Markovic C."/>
            <person name="Minx P."/>
            <person name="Feng Y."/>
            <person name="Kremitzki C."/>
            <person name="Mitreva M."/>
            <person name="Glasscock J."/>
            <person name="Wylie T."/>
            <person name="Wohldmann P."/>
            <person name="Thiru P."/>
            <person name="Nhan M.N."/>
            <person name="Pohl C.S."/>
            <person name="Smith S.M."/>
            <person name="Hou S."/>
            <person name="Nefedov M."/>
            <person name="de Jong P.J."/>
            <person name="Renfree M.B."/>
            <person name="Mardis E.R."/>
            <person name="Wilson R.K."/>
        </authorList>
    </citation>
    <scope>NUCLEOTIDE SEQUENCE [LARGE SCALE GENOMIC DNA]</scope>
    <source>
        <strain evidence="12 13">Glennie</strain>
    </source>
</reference>
<dbReference type="Pfam" id="PF13853">
    <property type="entry name" value="7tm_4"/>
    <property type="match status" value="1"/>
</dbReference>
<dbReference type="InterPro" id="IPR017452">
    <property type="entry name" value="GPCR_Rhodpsn_7TM"/>
</dbReference>
<evidence type="ECO:0000256" key="3">
    <source>
        <dbReference type="ARBA" id="ARBA00022606"/>
    </source>
</evidence>
<reference evidence="12" key="2">
    <citation type="submission" date="2025-08" db="UniProtKB">
        <authorList>
            <consortium name="Ensembl"/>
        </authorList>
    </citation>
    <scope>IDENTIFICATION</scope>
    <source>
        <strain evidence="12">Glennie</strain>
    </source>
</reference>
<keyword evidence="2 10" id="KW-1003">Cell membrane</keyword>
<keyword evidence="8 9" id="KW-0807">Transducer</keyword>
<dbReference type="GeneTree" id="ENSGT01150000286970"/>
<dbReference type="PRINTS" id="PR00237">
    <property type="entry name" value="GPCRRHODOPSN"/>
</dbReference>
<keyword evidence="9" id="KW-0675">Receptor</keyword>
<comment type="similarity">
    <text evidence="9">Belongs to the G-protein coupled receptor 1 family.</text>
</comment>
<evidence type="ECO:0000256" key="7">
    <source>
        <dbReference type="ARBA" id="ARBA00023136"/>
    </source>
</evidence>
<dbReference type="PRINTS" id="PR00245">
    <property type="entry name" value="OLFACTORYR"/>
</dbReference>
<dbReference type="PROSITE" id="PS50262">
    <property type="entry name" value="G_PROTEIN_RECEP_F1_2"/>
    <property type="match status" value="1"/>
</dbReference>
<evidence type="ECO:0000313" key="12">
    <source>
        <dbReference type="Ensembl" id="ENSOANP00000004397.2"/>
    </source>
</evidence>
<dbReference type="InterPro" id="IPR000276">
    <property type="entry name" value="GPCR_Rhodpsn"/>
</dbReference>
<keyword evidence="9" id="KW-0297">G-protein coupled receptor</keyword>
<dbReference type="GO" id="GO:0004930">
    <property type="term" value="F:G protein-coupled receptor activity"/>
    <property type="evidence" value="ECO:0007669"/>
    <property type="project" value="UniProtKB-KW"/>
</dbReference>
<dbReference type="GO" id="GO:0004984">
    <property type="term" value="F:olfactory receptor activity"/>
    <property type="evidence" value="ECO:0000318"/>
    <property type="project" value="GO_Central"/>
</dbReference>
<feature type="transmembrane region" description="Helical" evidence="10">
    <location>
        <begin position="212"/>
        <end position="234"/>
    </location>
</feature>
<dbReference type="STRING" id="9258.ENSOANP00000004397"/>
<dbReference type="Proteomes" id="UP000002279">
    <property type="component" value="Chromosome 5"/>
</dbReference>
<dbReference type="PANTHER" id="PTHR26453">
    <property type="entry name" value="OLFACTORY RECEPTOR"/>
    <property type="match status" value="1"/>
</dbReference>
<feature type="transmembrane region" description="Helical" evidence="10">
    <location>
        <begin position="38"/>
        <end position="60"/>
    </location>
</feature>
<sequence length="326" mass="36401">MALDDLSQFTEAMTQSNQTIVTEFILLGFSHLPELKPLLFVLFLGMFLITLVGNSLIIFVTMTSSALRSPMYFFLRNLSLLEICYSLDIVPRLLIDLLADRRRISLPACALQLLLILSCVTSECILLTVMAFDRYVAICQPLRYGALMSPRLCLWLAVGTWMAGVPVSLAFTLWLFSFPFCGRQEIHHFVCDISPLLRLVCADTGVFETHVLAATILVVLVPFALIAVSYGRILSAVLGVRLVSGRSRALSTCTSHLLVVALFYGTAGVIHLQPRASYSPESKELVSLSYTVVTPMLNPIIYSLRNEEVRVALWRMWGKKKRSRTS</sequence>
<evidence type="ECO:0000256" key="9">
    <source>
        <dbReference type="RuleBase" id="RU000688"/>
    </source>
</evidence>
<dbReference type="InterPro" id="IPR000725">
    <property type="entry name" value="Olfact_rcpt"/>
</dbReference>
<dbReference type="HOGENOM" id="CLU_012526_5_5_1"/>
<evidence type="ECO:0000256" key="10">
    <source>
        <dbReference type="RuleBase" id="RU363047"/>
    </source>
</evidence>
<organism evidence="12 13">
    <name type="scientific">Ornithorhynchus anatinus</name>
    <name type="common">Duckbill platypus</name>
    <dbReference type="NCBI Taxonomy" id="9258"/>
    <lineage>
        <taxon>Eukaryota</taxon>
        <taxon>Metazoa</taxon>
        <taxon>Chordata</taxon>
        <taxon>Craniata</taxon>
        <taxon>Vertebrata</taxon>
        <taxon>Euteleostomi</taxon>
        <taxon>Mammalia</taxon>
        <taxon>Monotremata</taxon>
        <taxon>Ornithorhynchidae</taxon>
        <taxon>Ornithorhynchus</taxon>
    </lineage>
</organism>